<feature type="compositionally biased region" description="Gly residues" evidence="1">
    <location>
        <begin position="275"/>
        <end position="284"/>
    </location>
</feature>
<evidence type="ECO:0000313" key="3">
    <source>
        <dbReference type="Proteomes" id="UP000283509"/>
    </source>
</evidence>
<feature type="region of interest" description="Disordered" evidence="1">
    <location>
        <begin position="95"/>
        <end position="132"/>
    </location>
</feature>
<evidence type="ECO:0000313" key="2">
    <source>
        <dbReference type="EMBL" id="ROT63975.1"/>
    </source>
</evidence>
<feature type="compositionally biased region" description="Basic and acidic residues" evidence="1">
    <location>
        <begin position="247"/>
        <end position="257"/>
    </location>
</feature>
<feature type="compositionally biased region" description="Pro residues" evidence="1">
    <location>
        <begin position="54"/>
        <end position="64"/>
    </location>
</feature>
<feature type="compositionally biased region" description="Polar residues" evidence="1">
    <location>
        <begin position="393"/>
        <end position="405"/>
    </location>
</feature>
<dbReference type="Proteomes" id="UP000283509">
    <property type="component" value="Unassembled WGS sequence"/>
</dbReference>
<proteinExistence type="predicted"/>
<name>A0A3R7QDD0_PENVA</name>
<feature type="compositionally biased region" description="Polar residues" evidence="1">
    <location>
        <begin position="360"/>
        <end position="370"/>
    </location>
</feature>
<feature type="region of interest" description="Disordered" evidence="1">
    <location>
        <begin position="182"/>
        <end position="405"/>
    </location>
</feature>
<reference evidence="2 3" key="1">
    <citation type="submission" date="2018-04" db="EMBL/GenBank/DDBJ databases">
        <authorList>
            <person name="Zhang X."/>
            <person name="Yuan J."/>
            <person name="Li F."/>
            <person name="Xiang J."/>
        </authorList>
    </citation>
    <scope>NUCLEOTIDE SEQUENCE [LARGE SCALE GENOMIC DNA]</scope>
    <source>
        <tissue evidence="2">Muscle</tissue>
    </source>
</reference>
<gene>
    <name evidence="2" type="ORF">C7M84_018109</name>
</gene>
<dbReference type="EMBL" id="QCYY01003348">
    <property type="protein sequence ID" value="ROT63975.1"/>
    <property type="molecule type" value="Genomic_DNA"/>
</dbReference>
<feature type="compositionally biased region" description="Low complexity" evidence="1">
    <location>
        <begin position="285"/>
        <end position="308"/>
    </location>
</feature>
<feature type="region of interest" description="Disordered" evidence="1">
    <location>
        <begin position="1"/>
        <end position="77"/>
    </location>
</feature>
<keyword evidence="3" id="KW-1185">Reference proteome</keyword>
<evidence type="ECO:0000256" key="1">
    <source>
        <dbReference type="SAM" id="MobiDB-lite"/>
    </source>
</evidence>
<reference evidence="2 3" key="2">
    <citation type="submission" date="2019-01" db="EMBL/GenBank/DDBJ databases">
        <title>The decoding of complex shrimp genome reveals the adaptation for benthos swimmer, frequently molting mechanism and breeding impact on genome.</title>
        <authorList>
            <person name="Sun Y."/>
            <person name="Gao Y."/>
            <person name="Yu Y."/>
        </authorList>
    </citation>
    <scope>NUCLEOTIDE SEQUENCE [LARGE SCALE GENOMIC DNA]</scope>
    <source>
        <tissue evidence="2">Muscle</tissue>
    </source>
</reference>
<comment type="caution">
    <text evidence="2">The sequence shown here is derived from an EMBL/GenBank/DDBJ whole genome shotgun (WGS) entry which is preliminary data.</text>
</comment>
<feature type="compositionally biased region" description="Basic residues" evidence="1">
    <location>
        <begin position="119"/>
        <end position="130"/>
    </location>
</feature>
<dbReference type="AlphaFoldDB" id="A0A3R7QDD0"/>
<protein>
    <submittedName>
        <fullName evidence="2">Uncharacterized protein</fullName>
    </submittedName>
</protein>
<accession>A0A3R7QDD0</accession>
<organism evidence="2 3">
    <name type="scientific">Penaeus vannamei</name>
    <name type="common">Whiteleg shrimp</name>
    <name type="synonym">Litopenaeus vannamei</name>
    <dbReference type="NCBI Taxonomy" id="6689"/>
    <lineage>
        <taxon>Eukaryota</taxon>
        <taxon>Metazoa</taxon>
        <taxon>Ecdysozoa</taxon>
        <taxon>Arthropoda</taxon>
        <taxon>Crustacea</taxon>
        <taxon>Multicrustacea</taxon>
        <taxon>Malacostraca</taxon>
        <taxon>Eumalacostraca</taxon>
        <taxon>Eucarida</taxon>
        <taxon>Decapoda</taxon>
        <taxon>Dendrobranchiata</taxon>
        <taxon>Penaeoidea</taxon>
        <taxon>Penaeidae</taxon>
        <taxon>Penaeus</taxon>
    </lineage>
</organism>
<sequence length="405" mass="41888">MNNLGGSGARAGPLPNAAPLEPPAKGTRGFVLGSSRFGRTYSGNPGCALAPPSTAEPPALPPNRSPGGTGKGAGSEHAGLAGWFGRLRGSASPAFRHVNPTLGPNGWQAGMAGAGARGRTGHPRQQRRKREQTLHVFRERPDAGPASLQSLCWVSHLCVSRLPLNEASKGRRTCALRKRVAHGAKHPAHKTGLGAVAHLVGPGDPGGADKDFWVRPPPSPGGGGEEAGEPCREPPVDGTEPSQPASQRDREMEEQRRAARLHGRAPSQTSPPNWGMGGRAGPDGGRSSSSSGSRRGSPPAARSRGSPPVVVGAALSPHDRGQGPLGPGGHGRQPLRRPRQPGPPKACPAFGDGSRKGRGRQNNIRLQTPRRTPHAMGPWPQLALQGSAPEASKQASTNGSRQEAS</sequence>